<keyword evidence="2" id="KW-1133">Transmembrane helix</keyword>
<dbReference type="RefSeq" id="WP_132867279.1">
    <property type="nucleotide sequence ID" value="NZ_JTJC03000017.1"/>
</dbReference>
<organism evidence="3 4">
    <name type="scientific">Scytonema millei VB511283</name>
    <dbReference type="NCBI Taxonomy" id="1245923"/>
    <lineage>
        <taxon>Bacteria</taxon>
        <taxon>Bacillati</taxon>
        <taxon>Cyanobacteriota</taxon>
        <taxon>Cyanophyceae</taxon>
        <taxon>Nostocales</taxon>
        <taxon>Scytonemataceae</taxon>
        <taxon>Scytonema</taxon>
    </lineage>
</organism>
<feature type="transmembrane region" description="Helical" evidence="2">
    <location>
        <begin position="31"/>
        <end position="53"/>
    </location>
</feature>
<protein>
    <submittedName>
        <fullName evidence="3">Uncharacterized protein</fullName>
    </submittedName>
</protein>
<evidence type="ECO:0000256" key="1">
    <source>
        <dbReference type="SAM" id="MobiDB-lite"/>
    </source>
</evidence>
<evidence type="ECO:0000313" key="3">
    <source>
        <dbReference type="EMBL" id="NHC38204.1"/>
    </source>
</evidence>
<dbReference type="Proteomes" id="UP000031532">
    <property type="component" value="Unassembled WGS sequence"/>
</dbReference>
<dbReference type="OrthoDB" id="513121at2"/>
<sequence>MTKVQIAKPSPDKKTLSIPNMAQSSDRESKTYFLLAIALVIGICSAIIGGLLFDQYLKLFSTTQIDKGSDRDLMSVPPATKVPATNLVQTAFGNQVQVTIIAVKRIPGKPDEVNVEMQIEKLTDTPLIEGTISIGSTMASNSETSEFYRATDFMRRSSGRISLSKLRQDKPIDAYVVLDVPQGVTTIDLFVDQTTPFKNVPIAAANQFTRVVSRAATSSETAMQATGSLMMQPNGLIRKALDNKAQVQVISAQRLNNPELATRNVVNVKMRIWRLGTKQPNFQDVITVSATTARNPETSETYRAFDFLNRATNPVFLFYLRPQTYTDAYVWLQVPEGVNTLDLFIPETGTFRNVPISHN</sequence>
<reference evidence="3 4" key="1">
    <citation type="journal article" date="2015" name="Genome Announc.">
        <title>Draft Genome Sequence of the Terrestrial Cyanobacterium Scytonema millei VB511283, Isolated from Eastern India.</title>
        <authorList>
            <person name="Sen D."/>
            <person name="Chandrababunaidu M.M."/>
            <person name="Singh D."/>
            <person name="Sanghi N."/>
            <person name="Ghorai A."/>
            <person name="Mishra G.P."/>
            <person name="Madduluri M."/>
            <person name="Adhikary S.P."/>
            <person name="Tripathy S."/>
        </authorList>
    </citation>
    <scope>NUCLEOTIDE SEQUENCE [LARGE SCALE GENOMIC DNA]</scope>
    <source>
        <strain evidence="3 4">VB511283</strain>
    </source>
</reference>
<dbReference type="AlphaFoldDB" id="A0A9X5I893"/>
<accession>A0A9X5I893</accession>
<evidence type="ECO:0000313" key="4">
    <source>
        <dbReference type="Proteomes" id="UP000031532"/>
    </source>
</evidence>
<dbReference type="EMBL" id="JTJC03000017">
    <property type="protein sequence ID" value="NHC38204.1"/>
    <property type="molecule type" value="Genomic_DNA"/>
</dbReference>
<keyword evidence="2" id="KW-0812">Transmembrane</keyword>
<name>A0A9X5I893_9CYAN</name>
<keyword evidence="4" id="KW-1185">Reference proteome</keyword>
<comment type="caution">
    <text evidence="3">The sequence shown here is derived from an EMBL/GenBank/DDBJ whole genome shotgun (WGS) entry which is preliminary data.</text>
</comment>
<evidence type="ECO:0000256" key="2">
    <source>
        <dbReference type="SAM" id="Phobius"/>
    </source>
</evidence>
<proteinExistence type="predicted"/>
<keyword evidence="2" id="KW-0472">Membrane</keyword>
<feature type="region of interest" description="Disordered" evidence="1">
    <location>
        <begin position="1"/>
        <end position="22"/>
    </location>
</feature>
<gene>
    <name evidence="3" type="ORF">QH73_0026885</name>
</gene>